<feature type="compositionally biased region" description="Polar residues" evidence="1">
    <location>
        <begin position="83"/>
        <end position="92"/>
    </location>
</feature>
<evidence type="ECO:0000313" key="3">
    <source>
        <dbReference type="Proteomes" id="UP001519272"/>
    </source>
</evidence>
<feature type="region of interest" description="Disordered" evidence="1">
    <location>
        <begin position="61"/>
        <end position="144"/>
    </location>
</feature>
<dbReference type="Gene3D" id="3.30.1490.480">
    <property type="entry name" value="Endolytic murein transglycosylase"/>
    <property type="match status" value="1"/>
</dbReference>
<feature type="compositionally biased region" description="Low complexity" evidence="1">
    <location>
        <begin position="115"/>
        <end position="136"/>
    </location>
</feature>
<evidence type="ECO:0000256" key="1">
    <source>
        <dbReference type="SAM" id="MobiDB-lite"/>
    </source>
</evidence>
<feature type="compositionally biased region" description="Basic and acidic residues" evidence="1">
    <location>
        <begin position="61"/>
        <end position="82"/>
    </location>
</feature>
<organism evidence="2 3">
    <name type="scientific">Paenibacillus turicensis</name>
    <dbReference type="NCBI Taxonomy" id="160487"/>
    <lineage>
        <taxon>Bacteria</taxon>
        <taxon>Bacillati</taxon>
        <taxon>Bacillota</taxon>
        <taxon>Bacilli</taxon>
        <taxon>Bacillales</taxon>
        <taxon>Paenibacillaceae</taxon>
        <taxon>Paenibacillus</taxon>
    </lineage>
</organism>
<name>A0ABS4FNK4_9BACL</name>
<feature type="compositionally biased region" description="Low complexity" evidence="1">
    <location>
        <begin position="93"/>
        <end position="106"/>
    </location>
</feature>
<gene>
    <name evidence="2" type="ORF">J2Z32_000776</name>
</gene>
<dbReference type="EMBL" id="JAGGKG010000002">
    <property type="protein sequence ID" value="MBP1904159.1"/>
    <property type="molecule type" value="Genomic_DNA"/>
</dbReference>
<keyword evidence="3" id="KW-1185">Reference proteome</keyword>
<protein>
    <submittedName>
        <fullName evidence="2">Uncharacterized protein</fullName>
    </submittedName>
</protein>
<comment type="caution">
    <text evidence="2">The sequence shown here is derived from an EMBL/GenBank/DDBJ whole genome shotgun (WGS) entry which is preliminary data.</text>
</comment>
<proteinExistence type="predicted"/>
<evidence type="ECO:0000313" key="2">
    <source>
        <dbReference type="EMBL" id="MBP1904159.1"/>
    </source>
</evidence>
<accession>A0ABS4FNK4</accession>
<dbReference type="Proteomes" id="UP001519272">
    <property type="component" value="Unassembled WGS sequence"/>
</dbReference>
<reference evidence="2 3" key="1">
    <citation type="submission" date="2021-03" db="EMBL/GenBank/DDBJ databases">
        <title>Genomic Encyclopedia of Type Strains, Phase IV (KMG-IV): sequencing the most valuable type-strain genomes for metagenomic binning, comparative biology and taxonomic classification.</title>
        <authorList>
            <person name="Goeker M."/>
        </authorList>
    </citation>
    <scope>NUCLEOTIDE SEQUENCE [LARGE SCALE GENOMIC DNA]</scope>
    <source>
        <strain evidence="2 3">DSM 14349</strain>
    </source>
</reference>
<sequence length="216" mass="22957">MMKNAKFMLGLGVGLILGALLLQIMNMGQGALNANLGKDEVIEAANRLGLKIVEPTEKLMTEEEWKQQSETDEQPNNKDTQKGTDATNKDANTSTSPETPKTPSAPNSSDTEAKTTTPQAPSTPTTPTTAQVDQTQKPATANSPTAKEIKFTIAKGDFLSDVSSGLEKAGVISSAKEFQKEAVAKKANYKLKIGTYSFTAGEEYSSIISKIAPGTK</sequence>